<keyword evidence="2" id="KW-0472">Membrane</keyword>
<protein>
    <recommendedName>
        <fullName evidence="3">ZP domain-containing protein</fullName>
    </recommendedName>
</protein>
<keyword evidence="2" id="KW-1133">Transmembrane helix</keyword>
<feature type="transmembrane region" description="Helical" evidence="2">
    <location>
        <begin position="379"/>
        <end position="404"/>
    </location>
</feature>
<evidence type="ECO:0000256" key="1">
    <source>
        <dbReference type="ARBA" id="ARBA00023157"/>
    </source>
</evidence>
<dbReference type="Pfam" id="PF00100">
    <property type="entry name" value="Zona_pellucida"/>
    <property type="match status" value="1"/>
</dbReference>
<dbReference type="SMART" id="SM00241">
    <property type="entry name" value="ZP"/>
    <property type="match status" value="1"/>
</dbReference>
<sequence>PATSVLYECNKTSIHLVVQMDPWGAGLSLDPQYLHLGSCSPSFENHHQRLFHFECSLKECGFARLAHLGLTNKKEADEIQQRSHLRCGKYKVASAGYIRASVTRQMVEYSTHLVYRPPSSRSGLYDGPFTERINCTSYEAQPSVPAQVASVTGQLLASSGLIVTGTFMKEDFAAPSDSAVFLLGSQIHIEFAVQNFFHQPLQIFVDECIAATSPKLSKSLRNYTIIANHGCVVDGKVANSQFLPRRAPEALRLSLQAFEFLGLHTDIYLHCRVSAWDPKVLTEPTRKACSFRRDVSRWEPLDDPTSSVCSCCDSVCQVAGFRRKRDLRGPLMDAGPLQSNAVVGRLTIQKSTRSAGSYEWDANSFFALQRHHKGGEQDVMPPVVGVLLLEVTVMAMLSLGYCFYNG</sequence>
<evidence type="ECO:0000313" key="5">
    <source>
        <dbReference type="Proteomes" id="UP000826234"/>
    </source>
</evidence>
<dbReference type="PROSITE" id="PS51034">
    <property type="entry name" value="ZP_2"/>
    <property type="match status" value="1"/>
</dbReference>
<dbReference type="InterPro" id="IPR042235">
    <property type="entry name" value="ZP-C_dom"/>
</dbReference>
<name>A0ABQ7T764_PHRPL</name>
<accession>A0ABQ7T764</accession>
<keyword evidence="2" id="KW-0812">Transmembrane</keyword>
<evidence type="ECO:0000313" key="4">
    <source>
        <dbReference type="EMBL" id="KAH0625503.1"/>
    </source>
</evidence>
<gene>
    <name evidence="4" type="ORF">JD844_015047</name>
</gene>
<dbReference type="Gene3D" id="2.60.40.3210">
    <property type="entry name" value="Zona pellucida, ZP-N domain"/>
    <property type="match status" value="1"/>
</dbReference>
<keyword evidence="5" id="KW-1185">Reference proteome</keyword>
<dbReference type="InterPro" id="IPR055355">
    <property type="entry name" value="ZP-C"/>
</dbReference>
<feature type="domain" description="ZP" evidence="3">
    <location>
        <begin position="8"/>
        <end position="296"/>
    </location>
</feature>
<evidence type="ECO:0000259" key="3">
    <source>
        <dbReference type="PROSITE" id="PS51034"/>
    </source>
</evidence>
<keyword evidence="1" id="KW-1015">Disulfide bond</keyword>
<organism evidence="4 5">
    <name type="scientific">Phrynosoma platyrhinos</name>
    <name type="common">Desert horned lizard</name>
    <dbReference type="NCBI Taxonomy" id="52577"/>
    <lineage>
        <taxon>Eukaryota</taxon>
        <taxon>Metazoa</taxon>
        <taxon>Chordata</taxon>
        <taxon>Craniata</taxon>
        <taxon>Vertebrata</taxon>
        <taxon>Euteleostomi</taxon>
        <taxon>Lepidosauria</taxon>
        <taxon>Squamata</taxon>
        <taxon>Bifurcata</taxon>
        <taxon>Unidentata</taxon>
        <taxon>Episquamata</taxon>
        <taxon>Toxicofera</taxon>
        <taxon>Iguania</taxon>
        <taxon>Phrynosomatidae</taxon>
        <taxon>Phrynosomatinae</taxon>
        <taxon>Phrynosoma</taxon>
    </lineage>
</organism>
<dbReference type="PANTHER" id="PTHR11576:SF3">
    <property type="entry name" value="SI:CH211-14A17.6-RELATED"/>
    <property type="match status" value="1"/>
</dbReference>
<proteinExistence type="predicted"/>
<dbReference type="Proteomes" id="UP000826234">
    <property type="component" value="Unassembled WGS sequence"/>
</dbReference>
<reference evidence="4 5" key="1">
    <citation type="journal article" date="2022" name="Gigascience">
        <title>A chromosome-level genome assembly and annotation of the desert horned lizard, Phrynosoma platyrhinos, provides insight into chromosomal rearrangements among reptiles.</title>
        <authorList>
            <person name="Koochekian N."/>
            <person name="Ascanio A."/>
            <person name="Farleigh K."/>
            <person name="Card D.C."/>
            <person name="Schield D.R."/>
            <person name="Castoe T.A."/>
            <person name="Jezkova T."/>
        </authorList>
    </citation>
    <scope>NUCLEOTIDE SEQUENCE [LARGE SCALE GENOMIC DNA]</scope>
    <source>
        <strain evidence="4">NK-2021</strain>
    </source>
</reference>
<dbReference type="InterPro" id="IPR001507">
    <property type="entry name" value="ZP_dom"/>
</dbReference>
<dbReference type="EMBL" id="JAIPUX010001211">
    <property type="protein sequence ID" value="KAH0625503.1"/>
    <property type="molecule type" value="Genomic_DNA"/>
</dbReference>
<feature type="non-terminal residue" evidence="4">
    <location>
        <position position="1"/>
    </location>
</feature>
<dbReference type="Gene3D" id="2.60.40.4100">
    <property type="entry name" value="Zona pellucida, ZP-C domain"/>
    <property type="match status" value="1"/>
</dbReference>
<comment type="caution">
    <text evidence="4">The sequence shown here is derived from an EMBL/GenBank/DDBJ whole genome shotgun (WGS) entry which is preliminary data.</text>
</comment>
<evidence type="ECO:0000256" key="2">
    <source>
        <dbReference type="SAM" id="Phobius"/>
    </source>
</evidence>
<dbReference type="PANTHER" id="PTHR11576">
    <property type="entry name" value="ZONA PELLUCIDA SPERM-BINDING PROTEIN 3"/>
    <property type="match status" value="1"/>
</dbReference>